<feature type="compositionally biased region" description="Acidic residues" evidence="1">
    <location>
        <begin position="430"/>
        <end position="447"/>
    </location>
</feature>
<evidence type="ECO:0000256" key="1">
    <source>
        <dbReference type="SAM" id="MobiDB-lite"/>
    </source>
</evidence>
<protein>
    <recommendedName>
        <fullName evidence="4">FG-GAP repeat protein</fullName>
    </recommendedName>
</protein>
<dbReference type="EMBL" id="CP001804">
    <property type="protein sequence ID" value="ACY17513.1"/>
    <property type="molecule type" value="Genomic_DNA"/>
</dbReference>
<feature type="region of interest" description="Disordered" evidence="1">
    <location>
        <begin position="429"/>
        <end position="455"/>
    </location>
</feature>
<evidence type="ECO:0000313" key="3">
    <source>
        <dbReference type="Proteomes" id="UP000001880"/>
    </source>
</evidence>
<dbReference type="eggNOG" id="ENOG5033NHG">
    <property type="taxonomic scope" value="Bacteria"/>
</dbReference>
<dbReference type="Proteomes" id="UP000001880">
    <property type="component" value="Chromosome"/>
</dbReference>
<gene>
    <name evidence="2" type="ordered locus">Hoch_5024</name>
</gene>
<dbReference type="KEGG" id="hoh:Hoch_5024"/>
<dbReference type="HOGENOM" id="CLU_333104_0_0_7"/>
<dbReference type="AlphaFoldDB" id="D0LVF2"/>
<sequence length="858" mass="90843">MKELHQRLNWLALGACACFGLSGCGGDDSGVGGGLGPDRVAESLNALGIDTDQSARVDDEGDPLPEGYSPLGASAELSVTRELLVMGVAPSSAESDMTLLELHPEPLGEDGVQRFDEELLLVTAAEEAPWATARGEEPEALRTAARADIDGDGLDELVVVFWERSSRELFARSYDDAEGLFAVAEPVSLGKAEPLALVAEGGDFDGDGVDELALGLVLADGAELLVLAQDEDGLGILGERRTLRPELAESDIEVALATGNLDFDRAEELVVVLGEQRQRPGSPTQGVARYFAFDDALSDFAEVAREPVAAVLEGGNRSAVSADVAIGDVDGDGVGELLLAGLTHFDPDGDCDYRYLVVALDDYKRALAPLGAREQDPGFAEACSADAPLALRRVHINALDVDGDRLSEIQVNRFIFDDLLSASLTVIPEAPEDPDAPEEEEEEEDSVSSEPLAEIDAGRLYRNDGGYTGVFDSDTSAVVVGDFTGDDREDVAVYSQATNTLDIWGIAEPDLSWANQYSLPLAELAGEGAQRPLLVAPNSDHDGLALKYDGGTYRLIFTEPVVIAALAAAPCFDDLGQNPFSCRTQFGNAESDTVSTEESFTVSASARVGFSQKFSFFGLTEVGLSVTRTVEAHATAATSNTYTLTKSISYSTGPIEDSVIFTTIPYDQYTYTILSHPDPELIGAEVVVSLPRSPVELQVSRGFYNEHVEDGGLRIDDSVFRHRAGDPLSYSSAAAKDAILEAYDGFEVGPQAVGEGGGNESLGINVYTETGSSASWGASFTTDIEATAGGAVAGFSVGVGSDSSLSISHGSDSSYVGTVGNLPAENFSEYGYSFGLYTYVYEDPGSGRQFEVVDYWVE</sequence>
<dbReference type="RefSeq" id="WP_012830105.1">
    <property type="nucleotide sequence ID" value="NC_013440.1"/>
</dbReference>
<dbReference type="SUPFAM" id="SSF69318">
    <property type="entry name" value="Integrin alpha N-terminal domain"/>
    <property type="match status" value="2"/>
</dbReference>
<evidence type="ECO:0008006" key="4">
    <source>
        <dbReference type="Google" id="ProtNLM"/>
    </source>
</evidence>
<dbReference type="InterPro" id="IPR028994">
    <property type="entry name" value="Integrin_alpha_N"/>
</dbReference>
<reference evidence="2 3" key="1">
    <citation type="journal article" date="2010" name="Stand. Genomic Sci.">
        <title>Complete genome sequence of Haliangium ochraceum type strain (SMP-2).</title>
        <authorList>
            <consortium name="US DOE Joint Genome Institute (JGI-PGF)"/>
            <person name="Ivanova N."/>
            <person name="Daum C."/>
            <person name="Lang E."/>
            <person name="Abt B."/>
            <person name="Kopitz M."/>
            <person name="Saunders E."/>
            <person name="Lapidus A."/>
            <person name="Lucas S."/>
            <person name="Glavina Del Rio T."/>
            <person name="Nolan M."/>
            <person name="Tice H."/>
            <person name="Copeland A."/>
            <person name="Cheng J.F."/>
            <person name="Chen F."/>
            <person name="Bruce D."/>
            <person name="Goodwin L."/>
            <person name="Pitluck S."/>
            <person name="Mavromatis K."/>
            <person name="Pati A."/>
            <person name="Mikhailova N."/>
            <person name="Chen A."/>
            <person name="Palaniappan K."/>
            <person name="Land M."/>
            <person name="Hauser L."/>
            <person name="Chang Y.J."/>
            <person name="Jeffries C.D."/>
            <person name="Detter J.C."/>
            <person name="Brettin T."/>
            <person name="Rohde M."/>
            <person name="Goker M."/>
            <person name="Bristow J."/>
            <person name="Markowitz V."/>
            <person name="Eisen J.A."/>
            <person name="Hugenholtz P."/>
            <person name="Kyrpides N.C."/>
            <person name="Klenk H.P."/>
        </authorList>
    </citation>
    <scope>NUCLEOTIDE SEQUENCE [LARGE SCALE GENOMIC DNA]</scope>
    <source>
        <strain evidence="3">DSM 14365 / CIP 107738 / JCM 11303 / AJ 13395 / SMP-2</strain>
    </source>
</reference>
<organism evidence="2 3">
    <name type="scientific">Haliangium ochraceum (strain DSM 14365 / JCM 11303 / SMP-2)</name>
    <dbReference type="NCBI Taxonomy" id="502025"/>
    <lineage>
        <taxon>Bacteria</taxon>
        <taxon>Pseudomonadati</taxon>
        <taxon>Myxococcota</taxon>
        <taxon>Polyangia</taxon>
        <taxon>Haliangiales</taxon>
        <taxon>Kofleriaceae</taxon>
        <taxon>Haliangium</taxon>
    </lineage>
</organism>
<accession>D0LVF2</accession>
<name>D0LVF2_HALO1</name>
<proteinExistence type="predicted"/>
<dbReference type="PROSITE" id="PS51257">
    <property type="entry name" value="PROKAR_LIPOPROTEIN"/>
    <property type="match status" value="1"/>
</dbReference>
<evidence type="ECO:0000313" key="2">
    <source>
        <dbReference type="EMBL" id="ACY17513.1"/>
    </source>
</evidence>
<keyword evidence="3" id="KW-1185">Reference proteome</keyword>